<dbReference type="EMBL" id="CP031165">
    <property type="protein sequence ID" value="AXV05691.1"/>
    <property type="molecule type" value="Genomic_DNA"/>
</dbReference>
<accession>A0A346XTZ4</accession>
<dbReference type="AlphaFoldDB" id="A0A346XTZ4"/>
<dbReference type="OrthoDB" id="9812205at2"/>
<dbReference type="Pfam" id="PF03966">
    <property type="entry name" value="Trm112p"/>
    <property type="match status" value="1"/>
</dbReference>
<dbReference type="Gene3D" id="2.20.25.10">
    <property type="match status" value="1"/>
</dbReference>
<sequence length="73" mass="8267">MAVPKDLVELLRCPCDTHAEIEYKERRQVILCNECTAVFPVRDNIPVMLLEEAKPPRGQSEITTGDGTIIRDK</sequence>
<dbReference type="InterPro" id="IPR005651">
    <property type="entry name" value="Trm112-like"/>
</dbReference>
<dbReference type="KEGG" id="euz:DVS28_a0990"/>
<dbReference type="RefSeq" id="WP_108664086.1">
    <property type="nucleotide sequence ID" value="NZ_CAXIBR010000008.1"/>
</dbReference>
<protein>
    <recommendedName>
        <fullName evidence="3">Trm112 family protein</fullName>
    </recommendedName>
</protein>
<gene>
    <name evidence="1" type="ORF">DVS28_a0990</name>
</gene>
<evidence type="ECO:0008006" key="3">
    <source>
        <dbReference type="Google" id="ProtNLM"/>
    </source>
</evidence>
<evidence type="ECO:0000313" key="2">
    <source>
        <dbReference type="Proteomes" id="UP000264006"/>
    </source>
</evidence>
<dbReference type="Proteomes" id="UP000264006">
    <property type="component" value="Chromosome"/>
</dbReference>
<reference evidence="1 2" key="1">
    <citation type="submission" date="2018-09" db="EMBL/GenBank/DDBJ databases">
        <title>Complete genome sequence of Euzebya sp. DY32-46 isolated from seawater of Pacific Ocean.</title>
        <authorList>
            <person name="Xu L."/>
            <person name="Wu Y.-H."/>
            <person name="Xu X.-W."/>
        </authorList>
    </citation>
    <scope>NUCLEOTIDE SEQUENCE [LARGE SCALE GENOMIC DNA]</scope>
    <source>
        <strain evidence="1 2">DY32-46</strain>
    </source>
</reference>
<proteinExistence type="predicted"/>
<dbReference type="SUPFAM" id="SSF158997">
    <property type="entry name" value="Trm112p-like"/>
    <property type="match status" value="1"/>
</dbReference>
<keyword evidence="2" id="KW-1185">Reference proteome</keyword>
<evidence type="ECO:0000313" key="1">
    <source>
        <dbReference type="EMBL" id="AXV05691.1"/>
    </source>
</evidence>
<organism evidence="1 2">
    <name type="scientific">Euzebya pacifica</name>
    <dbReference type="NCBI Taxonomy" id="1608957"/>
    <lineage>
        <taxon>Bacteria</taxon>
        <taxon>Bacillati</taxon>
        <taxon>Actinomycetota</taxon>
        <taxon>Nitriliruptoria</taxon>
        <taxon>Euzebyales</taxon>
    </lineage>
</organism>
<name>A0A346XTZ4_9ACTN</name>